<evidence type="ECO:0000313" key="5">
    <source>
        <dbReference type="EMBL" id="KAL1606022.1"/>
    </source>
</evidence>
<organism evidence="5 6">
    <name type="scientific">Nothophoma quercina</name>
    <dbReference type="NCBI Taxonomy" id="749835"/>
    <lineage>
        <taxon>Eukaryota</taxon>
        <taxon>Fungi</taxon>
        <taxon>Dikarya</taxon>
        <taxon>Ascomycota</taxon>
        <taxon>Pezizomycotina</taxon>
        <taxon>Dothideomycetes</taxon>
        <taxon>Pleosporomycetidae</taxon>
        <taxon>Pleosporales</taxon>
        <taxon>Pleosporineae</taxon>
        <taxon>Didymellaceae</taxon>
        <taxon>Nothophoma</taxon>
    </lineage>
</organism>
<gene>
    <name evidence="5" type="ORF">SLS59_003146</name>
</gene>
<evidence type="ECO:0008006" key="7">
    <source>
        <dbReference type="Google" id="ProtNLM"/>
    </source>
</evidence>
<dbReference type="InterPro" id="IPR056884">
    <property type="entry name" value="NPHP3-like_N"/>
</dbReference>
<dbReference type="InterPro" id="IPR031350">
    <property type="entry name" value="Goodbye_dom"/>
</dbReference>
<reference evidence="5 6" key="1">
    <citation type="submission" date="2024-02" db="EMBL/GenBank/DDBJ databases">
        <title>De novo assembly and annotation of 12 fungi associated with fruit tree decline syndrome in Ontario, Canada.</title>
        <authorList>
            <person name="Sulman M."/>
            <person name="Ellouze W."/>
            <person name="Ilyukhin E."/>
        </authorList>
    </citation>
    <scope>NUCLEOTIDE SEQUENCE [LARGE SCALE GENOMIC DNA]</scope>
    <source>
        <strain evidence="5 6">M97-236</strain>
    </source>
</reference>
<feature type="region of interest" description="Disordered" evidence="2">
    <location>
        <begin position="40"/>
        <end position="106"/>
    </location>
</feature>
<evidence type="ECO:0000259" key="3">
    <source>
        <dbReference type="Pfam" id="PF17109"/>
    </source>
</evidence>
<dbReference type="Pfam" id="PF17109">
    <property type="entry name" value="Goodbye"/>
    <property type="match status" value="1"/>
</dbReference>
<dbReference type="PANTHER" id="PTHR10039:SF17">
    <property type="entry name" value="FUNGAL STAND N-TERMINAL GOODBYE DOMAIN-CONTAINING PROTEIN-RELATED"/>
    <property type="match status" value="1"/>
</dbReference>
<sequence length="573" mass="65377">MSLRVNAQLDIRHDILLNLSIMKTLSQMFAKVRRIMLNRPSKKSPEVSADPSSEPGLEVAEAQPDRSTVATEQKPEPTALEEYQSSDSILKDARNPQDAGPRTATQGAEHEILDAEVTEHPTAIAGDEPLQPAEEQDLQIVVKKKTERPDFREDPLMGQMWKEALKNLQRMIEENEKKHADSGLHSFFRTKRNKSDKKPPSTEEIWDDECIHLKPEEAVAKFNPNAPSTDSRDKCNRTKDYASKTLSVIQGLSDIIAEVCGPAYPPSKICFTAVCYLLNTAERYHQYFVDLSALFESISYVLDRFKTHSRHTNDDGLKRILQELLGCFVEICIEAVKISGEEKNWNKVKLAFRLLLTGEDTVLKDLLTRIIRLSELEIQQAVADILDKVSVMAEKVGSIEERGRKQDNLAAEAEMRKDVARVLCVNDKEQYWETTYRGFRTQCVPDTGQWLLKHDLFREWFKVDDKQRPSILALEAPDSHGKTFLSSMAIDSLWKQYVSNTDTKLTHVAYFFFGNSQKDGRTNSEQDAIASLIWQLIQTDLAFLKFVARLCRSGQLSRNPSMWTDAWRQSHQE</sequence>
<dbReference type="EMBL" id="JAKIXB020000008">
    <property type="protein sequence ID" value="KAL1606022.1"/>
    <property type="molecule type" value="Genomic_DNA"/>
</dbReference>
<accession>A0ABR3RNU5</accession>
<feature type="domain" description="Nephrocystin 3-like N-terminal" evidence="4">
    <location>
        <begin position="446"/>
        <end position="567"/>
    </location>
</feature>
<dbReference type="Proteomes" id="UP001521222">
    <property type="component" value="Unassembled WGS sequence"/>
</dbReference>
<keyword evidence="6" id="KW-1185">Reference proteome</keyword>
<keyword evidence="1" id="KW-0677">Repeat</keyword>
<evidence type="ECO:0000256" key="2">
    <source>
        <dbReference type="SAM" id="MobiDB-lite"/>
    </source>
</evidence>
<dbReference type="PANTHER" id="PTHR10039">
    <property type="entry name" value="AMELOGENIN"/>
    <property type="match status" value="1"/>
</dbReference>
<feature type="domain" description="Fungal STAND N-terminal Goodbye" evidence="3">
    <location>
        <begin position="223"/>
        <end position="307"/>
    </location>
</feature>
<evidence type="ECO:0000259" key="4">
    <source>
        <dbReference type="Pfam" id="PF24883"/>
    </source>
</evidence>
<proteinExistence type="predicted"/>
<protein>
    <recommendedName>
        <fullName evidence="7">Fungal STAND N-terminal Goodbye domain-containing protein</fullName>
    </recommendedName>
</protein>
<evidence type="ECO:0000313" key="6">
    <source>
        <dbReference type="Proteomes" id="UP001521222"/>
    </source>
</evidence>
<comment type="caution">
    <text evidence="5">The sequence shown here is derived from an EMBL/GenBank/DDBJ whole genome shotgun (WGS) entry which is preliminary data.</text>
</comment>
<evidence type="ECO:0000256" key="1">
    <source>
        <dbReference type="ARBA" id="ARBA00022737"/>
    </source>
</evidence>
<feature type="region of interest" description="Disordered" evidence="2">
    <location>
        <begin position="177"/>
        <end position="203"/>
    </location>
</feature>
<dbReference type="Pfam" id="PF24883">
    <property type="entry name" value="NPHP3_N"/>
    <property type="match status" value="1"/>
</dbReference>
<name>A0ABR3RNU5_9PLEO</name>